<gene>
    <name evidence="1" type="ORF">STAS_33125</name>
</gene>
<name>A0A5A7RCK8_STRAF</name>
<sequence length="113" mass="13077">MEYSRQAIVVQVSKTLGRPHCNLVPCLPVQVPIILQKLLKVAIGDVIVQKKFHALRHYIPVPDMPEYLNLGRKRVYEGLLLLFNRNYLTIRHFRPINNARASFPNFVFIPQTA</sequence>
<comment type="caution">
    <text evidence="1">The sequence shown here is derived from an EMBL/GenBank/DDBJ whole genome shotgun (WGS) entry which is preliminary data.</text>
</comment>
<dbReference type="Proteomes" id="UP000325081">
    <property type="component" value="Unassembled WGS sequence"/>
</dbReference>
<keyword evidence="2" id="KW-1185">Reference proteome</keyword>
<protein>
    <submittedName>
        <fullName evidence="1">Methyl-accepting chemotaxis sensory transducer</fullName>
    </submittedName>
</protein>
<reference evidence="2" key="1">
    <citation type="journal article" date="2019" name="Curr. Biol.">
        <title>Genome Sequence of Striga asiatica Provides Insight into the Evolution of Plant Parasitism.</title>
        <authorList>
            <person name="Yoshida S."/>
            <person name="Kim S."/>
            <person name="Wafula E.K."/>
            <person name="Tanskanen J."/>
            <person name="Kim Y.M."/>
            <person name="Honaas L."/>
            <person name="Yang Z."/>
            <person name="Spallek T."/>
            <person name="Conn C.E."/>
            <person name="Ichihashi Y."/>
            <person name="Cheong K."/>
            <person name="Cui S."/>
            <person name="Der J.P."/>
            <person name="Gundlach H."/>
            <person name="Jiao Y."/>
            <person name="Hori C."/>
            <person name="Ishida J.K."/>
            <person name="Kasahara H."/>
            <person name="Kiba T."/>
            <person name="Kim M.S."/>
            <person name="Koo N."/>
            <person name="Laohavisit A."/>
            <person name="Lee Y.H."/>
            <person name="Lumba S."/>
            <person name="McCourt P."/>
            <person name="Mortimer J.C."/>
            <person name="Mutuku J.M."/>
            <person name="Nomura T."/>
            <person name="Sasaki-Sekimoto Y."/>
            <person name="Seto Y."/>
            <person name="Wang Y."/>
            <person name="Wakatake T."/>
            <person name="Sakakibara H."/>
            <person name="Demura T."/>
            <person name="Yamaguchi S."/>
            <person name="Yoneyama K."/>
            <person name="Manabe R.I."/>
            <person name="Nelson D.C."/>
            <person name="Schulman A.H."/>
            <person name="Timko M.P."/>
            <person name="dePamphilis C.W."/>
            <person name="Choi D."/>
            <person name="Shirasu K."/>
        </authorList>
    </citation>
    <scope>NUCLEOTIDE SEQUENCE [LARGE SCALE GENOMIC DNA]</scope>
    <source>
        <strain evidence="2">cv. UVA1</strain>
    </source>
</reference>
<accession>A0A5A7RCK8</accession>
<evidence type="ECO:0000313" key="2">
    <source>
        <dbReference type="Proteomes" id="UP000325081"/>
    </source>
</evidence>
<organism evidence="1 2">
    <name type="scientific">Striga asiatica</name>
    <name type="common">Asiatic witchweed</name>
    <name type="synonym">Buchnera asiatica</name>
    <dbReference type="NCBI Taxonomy" id="4170"/>
    <lineage>
        <taxon>Eukaryota</taxon>
        <taxon>Viridiplantae</taxon>
        <taxon>Streptophyta</taxon>
        <taxon>Embryophyta</taxon>
        <taxon>Tracheophyta</taxon>
        <taxon>Spermatophyta</taxon>
        <taxon>Magnoliopsida</taxon>
        <taxon>eudicotyledons</taxon>
        <taxon>Gunneridae</taxon>
        <taxon>Pentapetalae</taxon>
        <taxon>asterids</taxon>
        <taxon>lamiids</taxon>
        <taxon>Lamiales</taxon>
        <taxon>Orobanchaceae</taxon>
        <taxon>Buchnereae</taxon>
        <taxon>Striga</taxon>
    </lineage>
</organism>
<proteinExistence type="predicted"/>
<dbReference type="EMBL" id="BKCP01011848">
    <property type="protein sequence ID" value="GER55463.1"/>
    <property type="molecule type" value="Genomic_DNA"/>
</dbReference>
<dbReference type="AlphaFoldDB" id="A0A5A7RCK8"/>
<evidence type="ECO:0000313" key="1">
    <source>
        <dbReference type="EMBL" id="GER55463.1"/>
    </source>
</evidence>